<evidence type="ECO:0000313" key="3">
    <source>
        <dbReference type="Proteomes" id="UP000317909"/>
    </source>
</evidence>
<protein>
    <recommendedName>
        <fullName evidence="4">DUF1772 domain-containing protein</fullName>
    </recommendedName>
</protein>
<keyword evidence="1" id="KW-0472">Membrane</keyword>
<reference evidence="2 3" key="1">
    <citation type="submission" date="2019-02" db="EMBL/GenBank/DDBJ databases">
        <title>Deep-cultivation of Planctomycetes and their phenomic and genomic characterization uncovers novel biology.</title>
        <authorList>
            <person name="Wiegand S."/>
            <person name="Jogler M."/>
            <person name="Boedeker C."/>
            <person name="Pinto D."/>
            <person name="Vollmers J."/>
            <person name="Rivas-Marin E."/>
            <person name="Kohn T."/>
            <person name="Peeters S.H."/>
            <person name="Heuer A."/>
            <person name="Rast P."/>
            <person name="Oberbeckmann S."/>
            <person name="Bunk B."/>
            <person name="Jeske O."/>
            <person name="Meyerdierks A."/>
            <person name="Storesund J.E."/>
            <person name="Kallscheuer N."/>
            <person name="Luecker S."/>
            <person name="Lage O.M."/>
            <person name="Pohl T."/>
            <person name="Merkel B.J."/>
            <person name="Hornburger P."/>
            <person name="Mueller R.-W."/>
            <person name="Bruemmer F."/>
            <person name="Labrenz M."/>
            <person name="Spormann A.M."/>
            <person name="Op den Camp H."/>
            <person name="Overmann J."/>
            <person name="Amann R."/>
            <person name="Jetten M.S.M."/>
            <person name="Mascher T."/>
            <person name="Medema M.H."/>
            <person name="Devos D.P."/>
            <person name="Kaster A.-K."/>
            <person name="Ovreas L."/>
            <person name="Rohde M."/>
            <person name="Galperin M.Y."/>
            <person name="Jogler C."/>
        </authorList>
    </citation>
    <scope>NUCLEOTIDE SEQUENCE [LARGE SCALE GENOMIC DNA]</scope>
    <source>
        <strain evidence="2 3">I41</strain>
    </source>
</reference>
<dbReference type="AlphaFoldDB" id="A0A517TWF4"/>
<evidence type="ECO:0000256" key="1">
    <source>
        <dbReference type="SAM" id="Phobius"/>
    </source>
</evidence>
<proteinExistence type="predicted"/>
<evidence type="ECO:0008006" key="4">
    <source>
        <dbReference type="Google" id="ProtNLM"/>
    </source>
</evidence>
<feature type="transmembrane region" description="Helical" evidence="1">
    <location>
        <begin position="56"/>
        <end position="75"/>
    </location>
</feature>
<accession>A0A517TWF4</accession>
<dbReference type="Proteomes" id="UP000317909">
    <property type="component" value="Chromosome"/>
</dbReference>
<dbReference type="KEGG" id="llh:I41_18850"/>
<gene>
    <name evidence="2" type="ORF">I41_18850</name>
</gene>
<name>A0A517TWF4_9BACT</name>
<keyword evidence="1" id="KW-0812">Transmembrane</keyword>
<organism evidence="2 3">
    <name type="scientific">Lacipirellula limnantheis</name>
    <dbReference type="NCBI Taxonomy" id="2528024"/>
    <lineage>
        <taxon>Bacteria</taxon>
        <taxon>Pseudomonadati</taxon>
        <taxon>Planctomycetota</taxon>
        <taxon>Planctomycetia</taxon>
        <taxon>Pirellulales</taxon>
        <taxon>Lacipirellulaceae</taxon>
        <taxon>Lacipirellula</taxon>
    </lineage>
</organism>
<feature type="transmembrane region" description="Helical" evidence="1">
    <location>
        <begin position="81"/>
        <end position="102"/>
    </location>
</feature>
<dbReference type="RefSeq" id="WP_145432245.1">
    <property type="nucleotide sequence ID" value="NZ_CP036339.1"/>
</dbReference>
<keyword evidence="3" id="KW-1185">Reference proteome</keyword>
<dbReference type="OrthoDB" id="27509at2"/>
<sequence>MHDTLTRAIFLAQLGSTLFMTGLIWFVQVVHYPLFAAAGAGEYADYQRRHMSRTTWVVGPPMLIEAATALLLFAFRPAHVATWQLAIALALLALIWLSTIFFQVRCHDALCRGFDPAAHRRLVATNWIRTAAWSLRSALVLLMAW</sequence>
<keyword evidence="1" id="KW-1133">Transmembrane helix</keyword>
<evidence type="ECO:0000313" key="2">
    <source>
        <dbReference type="EMBL" id="QDT72703.1"/>
    </source>
</evidence>
<dbReference type="EMBL" id="CP036339">
    <property type="protein sequence ID" value="QDT72703.1"/>
    <property type="molecule type" value="Genomic_DNA"/>
</dbReference>